<gene>
    <name evidence="10" type="ORF">CO185_01150</name>
</gene>
<dbReference type="PANTHER" id="PTHR11705:SF143">
    <property type="entry name" value="SLL0236 PROTEIN"/>
    <property type="match status" value="1"/>
</dbReference>
<accession>A0A2M7WSG2</accession>
<reference evidence="11" key="1">
    <citation type="submission" date="2017-09" db="EMBL/GenBank/DDBJ databases">
        <title>Depth-based differentiation of microbial function through sediment-hosted aquifers and enrichment of novel symbionts in the deep terrestrial subsurface.</title>
        <authorList>
            <person name="Probst A.J."/>
            <person name="Ladd B."/>
            <person name="Jarett J.K."/>
            <person name="Geller-Mcgrath D.E."/>
            <person name="Sieber C.M.K."/>
            <person name="Emerson J.B."/>
            <person name="Anantharaman K."/>
            <person name="Thomas B.C."/>
            <person name="Malmstrom R."/>
            <person name="Stieglmeier M."/>
            <person name="Klingl A."/>
            <person name="Woyke T."/>
            <person name="Ryan C.M."/>
            <person name="Banfield J.F."/>
        </authorList>
    </citation>
    <scope>NUCLEOTIDE SEQUENCE [LARGE SCALE GENOMIC DNA]</scope>
</reference>
<feature type="active site" description="Proton donor/acceptor" evidence="7">
    <location>
        <position position="262"/>
    </location>
</feature>
<feature type="domain" description="Peptidase M14" evidence="9">
    <location>
        <begin position="22"/>
        <end position="285"/>
    </location>
</feature>
<keyword evidence="4" id="KW-0378">Hydrolase</keyword>
<dbReference type="GO" id="GO:0004181">
    <property type="term" value="F:metallocarboxypeptidase activity"/>
    <property type="evidence" value="ECO:0007669"/>
    <property type="project" value="InterPro"/>
</dbReference>
<evidence type="ECO:0000256" key="4">
    <source>
        <dbReference type="ARBA" id="ARBA00022801"/>
    </source>
</evidence>
<evidence type="ECO:0000259" key="9">
    <source>
        <dbReference type="PROSITE" id="PS52035"/>
    </source>
</evidence>
<evidence type="ECO:0000256" key="2">
    <source>
        <dbReference type="ARBA" id="ARBA00005988"/>
    </source>
</evidence>
<evidence type="ECO:0000256" key="3">
    <source>
        <dbReference type="ARBA" id="ARBA00022670"/>
    </source>
</evidence>
<keyword evidence="8" id="KW-1133">Transmembrane helix</keyword>
<keyword evidence="5" id="KW-0862">Zinc</keyword>
<evidence type="ECO:0000256" key="1">
    <source>
        <dbReference type="ARBA" id="ARBA00001947"/>
    </source>
</evidence>
<dbReference type="GO" id="GO:0008270">
    <property type="term" value="F:zinc ion binding"/>
    <property type="evidence" value="ECO:0007669"/>
    <property type="project" value="InterPro"/>
</dbReference>
<organism evidence="10 11">
    <name type="scientific">Candidatus Zambryskibacteria bacterium CG_4_9_14_3_um_filter_42_15</name>
    <dbReference type="NCBI Taxonomy" id="1975112"/>
    <lineage>
        <taxon>Bacteria</taxon>
        <taxon>Candidatus Zambryskiibacteriota</taxon>
    </lineage>
</organism>
<sequence length="288" mass="31972">MIFVRRIIVIGIVFVALVVGAIVFWFPANKPAPTLPVLETGPIHAVIGKSVEERNIDAYTYGEGEIPLAFIGGVHGGYEWNSSVVAYEFMDYLEANLSTIPENLTITVIPSANPDGLYKVIGKEGRFTSLDVPANKSTVPGRFNAHEVDLNRNFDCQWKPTSRWRDKVVSAGTKPFSEPEAMAIRNFVLENKPRAVIFWHSQSNAVYASQCETGILPETLDLMNTYARASGYNAVPSFDAYETSGDAEGWLTSIGIPSITVELKTHETIEWEQNLSGIKALFEYYQQK</sequence>
<name>A0A2M7WSG2_9BACT</name>
<keyword evidence="6" id="KW-0482">Metalloprotease</keyword>
<dbReference type="PANTHER" id="PTHR11705">
    <property type="entry name" value="PROTEASE FAMILY M14 CARBOXYPEPTIDASE A,B"/>
    <property type="match status" value="1"/>
</dbReference>
<comment type="caution">
    <text evidence="10">The sequence shown here is derived from an EMBL/GenBank/DDBJ whole genome shotgun (WGS) entry which is preliminary data.</text>
</comment>
<dbReference type="Gene3D" id="3.40.630.10">
    <property type="entry name" value="Zn peptidases"/>
    <property type="match status" value="1"/>
</dbReference>
<evidence type="ECO:0000256" key="6">
    <source>
        <dbReference type="ARBA" id="ARBA00023049"/>
    </source>
</evidence>
<dbReference type="SUPFAM" id="SSF53187">
    <property type="entry name" value="Zn-dependent exopeptidases"/>
    <property type="match status" value="1"/>
</dbReference>
<dbReference type="GO" id="GO:0006508">
    <property type="term" value="P:proteolysis"/>
    <property type="evidence" value="ECO:0007669"/>
    <property type="project" value="UniProtKB-KW"/>
</dbReference>
<feature type="transmembrane region" description="Helical" evidence="8">
    <location>
        <begin position="7"/>
        <end position="26"/>
    </location>
</feature>
<evidence type="ECO:0000256" key="8">
    <source>
        <dbReference type="SAM" id="Phobius"/>
    </source>
</evidence>
<dbReference type="GO" id="GO:0005615">
    <property type="term" value="C:extracellular space"/>
    <property type="evidence" value="ECO:0007669"/>
    <property type="project" value="TreeGrafter"/>
</dbReference>
<dbReference type="CDD" id="cd12087">
    <property type="entry name" value="TM_EGFR-like"/>
    <property type="match status" value="1"/>
</dbReference>
<dbReference type="InterPro" id="IPR000834">
    <property type="entry name" value="Peptidase_M14"/>
</dbReference>
<proteinExistence type="inferred from homology"/>
<evidence type="ECO:0000313" key="11">
    <source>
        <dbReference type="Proteomes" id="UP000230758"/>
    </source>
</evidence>
<evidence type="ECO:0000256" key="7">
    <source>
        <dbReference type="PROSITE-ProRule" id="PRU01379"/>
    </source>
</evidence>
<dbReference type="Pfam" id="PF00246">
    <property type="entry name" value="Peptidase_M14"/>
    <property type="match status" value="1"/>
</dbReference>
<evidence type="ECO:0000313" key="10">
    <source>
        <dbReference type="EMBL" id="PJA32938.1"/>
    </source>
</evidence>
<dbReference type="AlphaFoldDB" id="A0A2M7WSG2"/>
<comment type="similarity">
    <text evidence="2 7">Belongs to the peptidase M14 family.</text>
</comment>
<comment type="cofactor">
    <cofactor evidence="1">
        <name>Zn(2+)</name>
        <dbReference type="ChEBI" id="CHEBI:29105"/>
    </cofactor>
</comment>
<protein>
    <recommendedName>
        <fullName evidence="9">Peptidase M14 domain-containing protein</fullName>
    </recommendedName>
</protein>
<dbReference type="PROSITE" id="PS52035">
    <property type="entry name" value="PEPTIDASE_M14"/>
    <property type="match status" value="1"/>
</dbReference>
<dbReference type="SMART" id="SM00631">
    <property type="entry name" value="Zn_pept"/>
    <property type="match status" value="1"/>
</dbReference>
<keyword evidence="8" id="KW-0812">Transmembrane</keyword>
<evidence type="ECO:0000256" key="5">
    <source>
        <dbReference type="ARBA" id="ARBA00022833"/>
    </source>
</evidence>
<dbReference type="CDD" id="cd00596">
    <property type="entry name" value="Peptidase_M14_like"/>
    <property type="match status" value="1"/>
</dbReference>
<keyword evidence="8" id="KW-0472">Membrane</keyword>
<dbReference type="EMBL" id="PFXF01000016">
    <property type="protein sequence ID" value="PJA32938.1"/>
    <property type="molecule type" value="Genomic_DNA"/>
</dbReference>
<keyword evidence="3" id="KW-0645">Protease</keyword>
<dbReference type="Proteomes" id="UP000230758">
    <property type="component" value="Unassembled WGS sequence"/>
</dbReference>